<evidence type="ECO:0000256" key="1">
    <source>
        <dbReference type="ARBA" id="ARBA00004141"/>
    </source>
</evidence>
<keyword evidence="7" id="KW-0809">Transit peptide</keyword>
<evidence type="ECO:0000256" key="3">
    <source>
        <dbReference type="ARBA" id="ARBA00010793"/>
    </source>
</evidence>
<evidence type="ECO:0000256" key="7">
    <source>
        <dbReference type="ARBA" id="ARBA00022946"/>
    </source>
</evidence>
<dbReference type="PANTHER" id="PTHR31038:SF10">
    <property type="entry name" value="OS04G0524400 PROTEIN"/>
    <property type="match status" value="1"/>
</dbReference>
<dbReference type="GO" id="GO:0009706">
    <property type="term" value="C:chloroplast inner membrane"/>
    <property type="evidence" value="ECO:0007669"/>
    <property type="project" value="TreeGrafter"/>
</dbReference>
<proteinExistence type="inferred from homology"/>
<dbReference type="EMBL" id="HBFM01019554">
    <property type="protein sequence ID" value="CAD8776932.1"/>
    <property type="molecule type" value="Transcribed_RNA"/>
</dbReference>
<evidence type="ECO:0000256" key="8">
    <source>
        <dbReference type="ARBA" id="ARBA00022989"/>
    </source>
</evidence>
<dbReference type="AlphaFoldDB" id="A0A6U0W3C2"/>
<keyword evidence="5" id="KW-0934">Plastid</keyword>
<evidence type="ECO:0000256" key="9">
    <source>
        <dbReference type="ARBA" id="ARBA00023136"/>
    </source>
</evidence>
<comment type="similarity">
    <text evidence="3">Belongs to the RETICULATA family.</text>
</comment>
<dbReference type="InterPro" id="IPR021825">
    <property type="entry name" value="RETICULATA-related"/>
</dbReference>
<evidence type="ECO:0000256" key="6">
    <source>
        <dbReference type="ARBA" id="ARBA00022692"/>
    </source>
</evidence>
<keyword evidence="8" id="KW-1133">Transmembrane helix</keyword>
<protein>
    <submittedName>
        <fullName evidence="11">Uncharacterized protein</fullName>
    </submittedName>
</protein>
<keyword evidence="9" id="KW-0472">Membrane</keyword>
<dbReference type="PANTHER" id="PTHR31038">
    <property type="entry name" value="EXPRESSED PROTEIN-RELATED"/>
    <property type="match status" value="1"/>
</dbReference>
<evidence type="ECO:0000256" key="2">
    <source>
        <dbReference type="ARBA" id="ARBA00004229"/>
    </source>
</evidence>
<feature type="region of interest" description="Disordered" evidence="10">
    <location>
        <begin position="73"/>
        <end position="110"/>
    </location>
</feature>
<organism evidence="11">
    <name type="scientific">Polytomella parva</name>
    <dbReference type="NCBI Taxonomy" id="51329"/>
    <lineage>
        <taxon>Eukaryota</taxon>
        <taxon>Viridiplantae</taxon>
        <taxon>Chlorophyta</taxon>
        <taxon>core chlorophytes</taxon>
        <taxon>Chlorophyceae</taxon>
        <taxon>CS clade</taxon>
        <taxon>Chlamydomonadales</taxon>
        <taxon>Chlamydomonadaceae</taxon>
        <taxon>Polytomella</taxon>
    </lineage>
</organism>
<evidence type="ECO:0000256" key="5">
    <source>
        <dbReference type="ARBA" id="ARBA00022640"/>
    </source>
</evidence>
<evidence type="ECO:0000256" key="10">
    <source>
        <dbReference type="SAM" id="MobiDB-lite"/>
    </source>
</evidence>
<sequence>MISIERNNNVSRARRVRSYSEVPGLFPRNKSSNKCTVQALNGLRTSTSSFMVSSLKRRTDTIRKEDFHPSIAFGGSGNNGSGRKWRIASGGDGDKGDNNNKDNNKNNNSEEEVYSYEQVIDICKKANVQLPSDMLEVASKVGLRKAILDTFLALKDKFFVGFLIRCVPFFRDRILADPMFLFKIAAEVMIDSCCATMAEVRKRGPEFWSEIDFYLSDLAVGLVMDVALVSLMAPAAVLGGASSSAAVVSGFQRFMASVPSAVFAPNSPGAAPYTVGARIACIGVKFFEYALAGLTCGFFGQGLANGMIMLKRRINGPSEHDKAVPPILKTAAVWGLFMGVSSNLRYQAVFGLERLVELTVAKKVPQLAYVATIALRFANNVVGGENYIDMARWAGVQ</sequence>
<evidence type="ECO:0000256" key="4">
    <source>
        <dbReference type="ARBA" id="ARBA00022528"/>
    </source>
</evidence>
<dbReference type="Pfam" id="PF11891">
    <property type="entry name" value="RETICULATA-like"/>
    <property type="match status" value="1"/>
</dbReference>
<name>A0A6U0W3C2_9CHLO</name>
<comment type="subcellular location">
    <subcellularLocation>
        <location evidence="1">Membrane</location>
        <topology evidence="1">Multi-pass membrane protein</topology>
    </subcellularLocation>
    <subcellularLocation>
        <location evidence="2">Plastid</location>
        <location evidence="2">Chloroplast</location>
    </subcellularLocation>
</comment>
<dbReference type="GO" id="GO:0099402">
    <property type="term" value="P:plant organ development"/>
    <property type="evidence" value="ECO:0007669"/>
    <property type="project" value="TreeGrafter"/>
</dbReference>
<feature type="compositionally biased region" description="Basic and acidic residues" evidence="10">
    <location>
        <begin position="92"/>
        <end position="104"/>
    </location>
</feature>
<evidence type="ECO:0000313" key="11">
    <source>
        <dbReference type="EMBL" id="CAD8776932.1"/>
    </source>
</evidence>
<gene>
    <name evidence="11" type="ORF">PPAR00522_LOCUS12754</name>
</gene>
<keyword evidence="6" id="KW-0812">Transmembrane</keyword>
<reference evidence="11" key="1">
    <citation type="submission" date="2021-01" db="EMBL/GenBank/DDBJ databases">
        <authorList>
            <person name="Corre E."/>
            <person name="Pelletier E."/>
            <person name="Niang G."/>
            <person name="Scheremetjew M."/>
            <person name="Finn R."/>
            <person name="Kale V."/>
            <person name="Holt S."/>
            <person name="Cochrane G."/>
            <person name="Meng A."/>
            <person name="Brown T."/>
            <person name="Cohen L."/>
        </authorList>
    </citation>
    <scope>NUCLEOTIDE SEQUENCE</scope>
    <source>
        <strain evidence="11">SAG 63-3</strain>
    </source>
</reference>
<keyword evidence="4" id="KW-0150">Chloroplast</keyword>
<accession>A0A6U0W3C2</accession>